<keyword evidence="1 4" id="KW-0732">Signal</keyword>
<evidence type="ECO:0000256" key="2">
    <source>
        <dbReference type="ARBA" id="ARBA00023180"/>
    </source>
</evidence>
<reference evidence="5" key="1">
    <citation type="submission" date="2015-11" db="EMBL/GenBank/DDBJ databases">
        <title>De novo transcriptome assembly of four potential Pierce s Disease insect vectors from Arizona vineyards.</title>
        <authorList>
            <person name="Tassone E.E."/>
        </authorList>
    </citation>
    <scope>NUCLEOTIDE SEQUENCE</scope>
</reference>
<dbReference type="GO" id="GO:0030431">
    <property type="term" value="P:sleep"/>
    <property type="evidence" value="ECO:0007669"/>
    <property type="project" value="InterPro"/>
</dbReference>
<sequence>MKLSCLAIVVTVVLCSALCGETVLAWFFSDDHEPRQLDGSLRCYQCDSKDRSTCTLGNWKHANVTEKRNMIMQCPRKKSAFCHLILTENSNATVRGCSGPTYSDKDEREAHIGCFSMIKPESNVINRVCLCDTLLCNPAVRPRASVSVCLFIYTILVLCFQLFH</sequence>
<evidence type="ECO:0000256" key="3">
    <source>
        <dbReference type="SAM" id="Phobius"/>
    </source>
</evidence>
<keyword evidence="2" id="KW-0325">Glycoprotein</keyword>
<gene>
    <name evidence="5" type="ORF">g.50922</name>
</gene>
<dbReference type="GO" id="GO:0032222">
    <property type="term" value="P:regulation of synaptic transmission, cholinergic"/>
    <property type="evidence" value="ECO:0007669"/>
    <property type="project" value="InterPro"/>
</dbReference>
<protein>
    <submittedName>
        <fullName evidence="5">Uncharacterized protein</fullName>
    </submittedName>
</protein>
<dbReference type="EMBL" id="GEBQ01032203">
    <property type="protein sequence ID" value="JAT07774.1"/>
    <property type="molecule type" value="Transcribed_RNA"/>
</dbReference>
<keyword evidence="3" id="KW-0472">Membrane</keyword>
<feature type="chain" id="PRO_5008586426" evidence="4">
    <location>
        <begin position="26"/>
        <end position="164"/>
    </location>
</feature>
<dbReference type="InterPro" id="IPR031424">
    <property type="entry name" value="QVR-like"/>
</dbReference>
<feature type="signal peptide" evidence="4">
    <location>
        <begin position="1"/>
        <end position="25"/>
    </location>
</feature>
<evidence type="ECO:0000256" key="4">
    <source>
        <dbReference type="SAM" id="SignalP"/>
    </source>
</evidence>
<keyword evidence="3" id="KW-1133">Transmembrane helix</keyword>
<keyword evidence="3" id="KW-0812">Transmembrane</keyword>
<dbReference type="Pfam" id="PF17064">
    <property type="entry name" value="QVR"/>
    <property type="match status" value="1"/>
</dbReference>
<accession>A0A1B6K9A9</accession>
<proteinExistence type="predicted"/>
<feature type="transmembrane region" description="Helical" evidence="3">
    <location>
        <begin position="144"/>
        <end position="163"/>
    </location>
</feature>
<evidence type="ECO:0000313" key="5">
    <source>
        <dbReference type="EMBL" id="JAT07774.1"/>
    </source>
</evidence>
<name>A0A1B6K9A9_9HEMI</name>
<organism evidence="5">
    <name type="scientific">Graphocephala atropunctata</name>
    <dbReference type="NCBI Taxonomy" id="36148"/>
    <lineage>
        <taxon>Eukaryota</taxon>
        <taxon>Metazoa</taxon>
        <taxon>Ecdysozoa</taxon>
        <taxon>Arthropoda</taxon>
        <taxon>Hexapoda</taxon>
        <taxon>Insecta</taxon>
        <taxon>Pterygota</taxon>
        <taxon>Neoptera</taxon>
        <taxon>Paraneoptera</taxon>
        <taxon>Hemiptera</taxon>
        <taxon>Auchenorrhyncha</taxon>
        <taxon>Membracoidea</taxon>
        <taxon>Cicadellidae</taxon>
        <taxon>Cicadellinae</taxon>
        <taxon>Cicadellini</taxon>
        <taxon>Graphocephala</taxon>
    </lineage>
</organism>
<dbReference type="AlphaFoldDB" id="A0A1B6K9A9"/>
<evidence type="ECO:0000256" key="1">
    <source>
        <dbReference type="ARBA" id="ARBA00022729"/>
    </source>
</evidence>